<proteinExistence type="predicted"/>
<name>A0A0F8ZPZ2_9ZZZZ</name>
<reference evidence="1" key="1">
    <citation type="journal article" date="2015" name="Nature">
        <title>Complex archaea that bridge the gap between prokaryotes and eukaryotes.</title>
        <authorList>
            <person name="Spang A."/>
            <person name="Saw J.H."/>
            <person name="Jorgensen S.L."/>
            <person name="Zaremba-Niedzwiedzka K."/>
            <person name="Martijn J."/>
            <person name="Lind A.E."/>
            <person name="van Eijk R."/>
            <person name="Schleper C."/>
            <person name="Guy L."/>
            <person name="Ettema T.J."/>
        </authorList>
    </citation>
    <scope>NUCLEOTIDE SEQUENCE</scope>
</reference>
<organism evidence="1">
    <name type="scientific">marine sediment metagenome</name>
    <dbReference type="NCBI Taxonomy" id="412755"/>
    <lineage>
        <taxon>unclassified sequences</taxon>
        <taxon>metagenomes</taxon>
        <taxon>ecological metagenomes</taxon>
    </lineage>
</organism>
<dbReference type="AlphaFoldDB" id="A0A0F8ZPZ2"/>
<evidence type="ECO:0000313" key="1">
    <source>
        <dbReference type="EMBL" id="KKK68479.1"/>
    </source>
</evidence>
<accession>A0A0F8ZPZ2</accession>
<dbReference type="EMBL" id="LAZR01059114">
    <property type="protein sequence ID" value="KKK68479.1"/>
    <property type="molecule type" value="Genomic_DNA"/>
</dbReference>
<protein>
    <submittedName>
        <fullName evidence="1">Uncharacterized protein</fullName>
    </submittedName>
</protein>
<sequence length="23" mass="2730">VLMEWKKKESLKKAIETIKKAVE</sequence>
<gene>
    <name evidence="1" type="ORF">LCGC14_2943670</name>
</gene>
<comment type="caution">
    <text evidence="1">The sequence shown here is derived from an EMBL/GenBank/DDBJ whole genome shotgun (WGS) entry which is preliminary data.</text>
</comment>
<feature type="non-terminal residue" evidence="1">
    <location>
        <position position="1"/>
    </location>
</feature>